<name>A0AAJ5WYV5_9BACT</name>
<dbReference type="InterPro" id="IPR019734">
    <property type="entry name" value="TPR_rpt"/>
</dbReference>
<evidence type="ECO:0000313" key="3">
    <source>
        <dbReference type="Proteomes" id="UP001220610"/>
    </source>
</evidence>
<dbReference type="AlphaFoldDB" id="A0AAJ5WYV5"/>
<reference evidence="2" key="1">
    <citation type="submission" date="2023-03" db="EMBL/GenBank/DDBJ databases">
        <title>Andean soil-derived lignocellulolytic bacterial consortium as a source of novel taxa and putative plastic-active enzymes.</title>
        <authorList>
            <person name="Diaz-Garcia L."/>
            <person name="Chuvochina M."/>
            <person name="Feuerriegel G."/>
            <person name="Bunk B."/>
            <person name="Sproer C."/>
            <person name="Streit W.R."/>
            <person name="Rodriguez L.M."/>
            <person name="Overmann J."/>
            <person name="Jimenez D.J."/>
        </authorList>
    </citation>
    <scope>NUCLEOTIDE SEQUENCE</scope>
    <source>
        <strain evidence="2">MAG 7</strain>
    </source>
</reference>
<dbReference type="Proteomes" id="UP001220610">
    <property type="component" value="Chromosome"/>
</dbReference>
<dbReference type="PROSITE" id="PS50005">
    <property type="entry name" value="TPR"/>
    <property type="match status" value="1"/>
</dbReference>
<feature type="repeat" description="TPR" evidence="1">
    <location>
        <begin position="100"/>
        <end position="133"/>
    </location>
</feature>
<dbReference type="EMBL" id="CP119311">
    <property type="protein sequence ID" value="WEK37963.1"/>
    <property type="molecule type" value="Genomic_DNA"/>
</dbReference>
<dbReference type="SMART" id="SM00028">
    <property type="entry name" value="TPR"/>
    <property type="match status" value="3"/>
</dbReference>
<sequence>MKDCLELLFAGLLFAVLSSCTESDPGSCSRFNRVYPEALNKEKDNPDTMKLLAVLDNILDRSPDCIDALLTRADLLAGAEQLADAKRDYTSVIKKKKNNTIALYSLGIMFYDEKNYDSALYYFDKAVSTKGFNGFVLDHPANDLLPVDSNAKYDVWSHEIFYYQGLAHYYKGSFQQAKAIFEYCISSGYQVGEAYLYCGGIAIQQGDTKGACEQFRMAKLFQCERAGEFITKFCK</sequence>
<dbReference type="Gene3D" id="1.25.40.10">
    <property type="entry name" value="Tetratricopeptide repeat domain"/>
    <property type="match status" value="1"/>
</dbReference>
<accession>A0AAJ5WYV5</accession>
<protein>
    <submittedName>
        <fullName evidence="2">Tetratricopeptide repeat protein</fullName>
    </submittedName>
</protein>
<evidence type="ECO:0000313" key="2">
    <source>
        <dbReference type="EMBL" id="WEK37963.1"/>
    </source>
</evidence>
<gene>
    <name evidence="2" type="ORF">P0Y53_10675</name>
</gene>
<dbReference type="PROSITE" id="PS51257">
    <property type="entry name" value="PROKAR_LIPOPROTEIN"/>
    <property type="match status" value="1"/>
</dbReference>
<dbReference type="InterPro" id="IPR011990">
    <property type="entry name" value="TPR-like_helical_dom_sf"/>
</dbReference>
<evidence type="ECO:0000256" key="1">
    <source>
        <dbReference type="PROSITE-ProRule" id="PRU00339"/>
    </source>
</evidence>
<proteinExistence type="predicted"/>
<dbReference type="SUPFAM" id="SSF48452">
    <property type="entry name" value="TPR-like"/>
    <property type="match status" value="1"/>
</dbReference>
<organism evidence="2 3">
    <name type="scientific">Candidatus Pseudobacter hemicellulosilyticus</name>
    <dbReference type="NCBI Taxonomy" id="3121375"/>
    <lineage>
        <taxon>Bacteria</taxon>
        <taxon>Pseudomonadati</taxon>
        <taxon>Bacteroidota</taxon>
        <taxon>Chitinophagia</taxon>
        <taxon>Chitinophagales</taxon>
        <taxon>Chitinophagaceae</taxon>
        <taxon>Pseudobacter</taxon>
    </lineage>
</organism>
<dbReference type="Pfam" id="PF13432">
    <property type="entry name" value="TPR_16"/>
    <property type="match status" value="2"/>
</dbReference>
<keyword evidence="1" id="KW-0802">TPR repeat</keyword>